<reference evidence="4 5" key="1">
    <citation type="submission" date="2020-01" db="EMBL/GenBank/DDBJ databases">
        <title>Genome analysis of Anaerocolumna sp. CBA3638.</title>
        <authorList>
            <person name="Kim J."/>
            <person name="Roh S.W."/>
        </authorList>
    </citation>
    <scope>NUCLEOTIDE SEQUENCE [LARGE SCALE GENOMIC DNA]</scope>
    <source>
        <strain evidence="4 5">CBA3638</strain>
    </source>
</reference>
<evidence type="ECO:0000256" key="1">
    <source>
        <dbReference type="ARBA" id="ARBA00005901"/>
    </source>
</evidence>
<dbReference type="GO" id="GO:0033178">
    <property type="term" value="C:proton-transporting two-sector ATPase complex, catalytic domain"/>
    <property type="evidence" value="ECO:0007669"/>
    <property type="project" value="InterPro"/>
</dbReference>
<evidence type="ECO:0000256" key="3">
    <source>
        <dbReference type="ARBA" id="ARBA00023065"/>
    </source>
</evidence>
<dbReference type="EMBL" id="CP048000">
    <property type="protein sequence ID" value="QHQ61740.1"/>
    <property type="molecule type" value="Genomic_DNA"/>
</dbReference>
<dbReference type="InterPro" id="IPR002842">
    <property type="entry name" value="ATPase_V1_Esu"/>
</dbReference>
<dbReference type="Proteomes" id="UP000464314">
    <property type="component" value="Chromosome"/>
</dbReference>
<dbReference type="Pfam" id="PF01991">
    <property type="entry name" value="vATP-synt_E"/>
    <property type="match status" value="1"/>
</dbReference>
<evidence type="ECO:0000313" key="5">
    <source>
        <dbReference type="Proteomes" id="UP000464314"/>
    </source>
</evidence>
<keyword evidence="3" id="KW-0406">Ion transport</keyword>
<name>A0A6P1TKK6_9FIRM</name>
<keyword evidence="2" id="KW-0813">Transport</keyword>
<dbReference type="CDD" id="cd06503">
    <property type="entry name" value="ATP-synt_Fo_b"/>
    <property type="match status" value="1"/>
</dbReference>
<evidence type="ECO:0000313" key="4">
    <source>
        <dbReference type="EMBL" id="QHQ61740.1"/>
    </source>
</evidence>
<dbReference type="Gene3D" id="1.20.5.620">
    <property type="entry name" value="F1F0 ATP synthase subunit B, membrane domain"/>
    <property type="match status" value="1"/>
</dbReference>
<dbReference type="AlphaFoldDB" id="A0A6P1TKK6"/>
<organism evidence="4 5">
    <name type="scientific">Anaerocolumna sedimenticola</name>
    <dbReference type="NCBI Taxonomy" id="2696063"/>
    <lineage>
        <taxon>Bacteria</taxon>
        <taxon>Bacillati</taxon>
        <taxon>Bacillota</taxon>
        <taxon>Clostridia</taxon>
        <taxon>Lachnospirales</taxon>
        <taxon>Lachnospiraceae</taxon>
        <taxon>Anaerocolumna</taxon>
    </lineage>
</organism>
<dbReference type="RefSeq" id="WP_161838565.1">
    <property type="nucleotide sequence ID" value="NZ_CP048000.1"/>
</dbReference>
<accession>A0A6P1TKK6</accession>
<dbReference type="InterPro" id="IPR038495">
    <property type="entry name" value="ATPase_E_C"/>
</dbReference>
<comment type="similarity">
    <text evidence="1">Belongs to the V-ATPase E subunit family.</text>
</comment>
<dbReference type="GO" id="GO:0046961">
    <property type="term" value="F:proton-transporting ATPase activity, rotational mechanism"/>
    <property type="evidence" value="ECO:0007669"/>
    <property type="project" value="InterPro"/>
</dbReference>
<dbReference type="KEGG" id="anr:Ana3638_13945"/>
<protein>
    <submittedName>
        <fullName evidence="4">Uncharacterized protein</fullName>
    </submittedName>
</protein>
<keyword evidence="5" id="KW-1185">Reference proteome</keyword>
<gene>
    <name evidence="4" type="ORF">Ana3638_13945</name>
</gene>
<dbReference type="SUPFAM" id="SSF160527">
    <property type="entry name" value="V-type ATPase subunit E-like"/>
    <property type="match status" value="1"/>
</dbReference>
<dbReference type="Gene3D" id="3.30.2320.30">
    <property type="entry name" value="ATP synthase, E subunit, C-terminal"/>
    <property type="match status" value="1"/>
</dbReference>
<evidence type="ECO:0000256" key="2">
    <source>
        <dbReference type="ARBA" id="ARBA00022448"/>
    </source>
</evidence>
<proteinExistence type="inferred from homology"/>
<sequence length="198" mass="21583">MTGLDKILKHIEEDAVSAADQILAEAKQKADEIMADARAEGEKMCAEITERSKLDVQSSLSRAESAANLQEKKLILKAKQEIIGEVIINAKASLLSLPDKEYFDVIIKMIQKHALAGAGYILFSDTDYKRLPQQFDELMKIGLSGKAGASLTLAGETVNINGGFILVYGDVEINCSFDALFAAAKENLQDKVSEILFD</sequence>